<keyword evidence="5" id="KW-1185">Reference proteome</keyword>
<dbReference type="Pfam" id="PF09699">
    <property type="entry name" value="Paired_CXXCH_1"/>
    <property type="match status" value="1"/>
</dbReference>
<evidence type="ECO:0000313" key="5">
    <source>
        <dbReference type="Proteomes" id="UP000008914"/>
    </source>
</evidence>
<organism evidence="4 5">
    <name type="scientific">Intrasporangium calvum (strain ATCC 23552 / DSM 43043 / JCM 3097 / NBRC 12989 / NCIMB 10167 / NRRL B-3866 / 7 KIP)</name>
    <dbReference type="NCBI Taxonomy" id="710696"/>
    <lineage>
        <taxon>Bacteria</taxon>
        <taxon>Bacillati</taxon>
        <taxon>Actinomycetota</taxon>
        <taxon>Actinomycetes</taxon>
        <taxon>Micrococcales</taxon>
        <taxon>Intrasporangiaceae</taxon>
        <taxon>Intrasporangium</taxon>
    </lineage>
</organism>
<dbReference type="EMBL" id="CP002343">
    <property type="protein sequence ID" value="ADU48389.1"/>
    <property type="molecule type" value="Genomic_DNA"/>
</dbReference>
<dbReference type="NCBIfam" id="TIGR01905">
    <property type="entry name" value="paired_CXXCH_1"/>
    <property type="match status" value="1"/>
</dbReference>
<dbReference type="STRING" id="710696.Intca_1878"/>
<keyword evidence="1 2" id="KW-0732">Signal</keyword>
<dbReference type="InterPro" id="IPR051829">
    <property type="entry name" value="Multiheme_Cytochr_ET"/>
</dbReference>
<dbReference type="eggNOG" id="ENOG502ZIY2">
    <property type="taxonomic scope" value="Bacteria"/>
</dbReference>
<feature type="signal peptide" evidence="2">
    <location>
        <begin position="1"/>
        <end position="30"/>
    </location>
</feature>
<name>E6SBA1_INTC7</name>
<dbReference type="RefSeq" id="WP_013492704.1">
    <property type="nucleotide sequence ID" value="NC_014830.1"/>
</dbReference>
<dbReference type="OrthoDB" id="9814800at2"/>
<reference evidence="4 5" key="1">
    <citation type="journal article" date="2010" name="Stand. Genomic Sci.">
        <title>Complete genome sequence of Intrasporangium calvum type strain (7 KIP).</title>
        <authorList>
            <person name="Del Rio T.G."/>
            <person name="Chertkov O."/>
            <person name="Yasawong M."/>
            <person name="Lucas S."/>
            <person name="Deshpande S."/>
            <person name="Cheng J.F."/>
            <person name="Detter C."/>
            <person name="Tapia R."/>
            <person name="Han C."/>
            <person name="Goodwin L."/>
            <person name="Pitluck S."/>
            <person name="Liolios K."/>
            <person name="Ivanova N."/>
            <person name="Mavromatis K."/>
            <person name="Pati A."/>
            <person name="Chen A."/>
            <person name="Palaniappan K."/>
            <person name="Land M."/>
            <person name="Hauser L."/>
            <person name="Chang Y.J."/>
            <person name="Jeffries C.D."/>
            <person name="Rohde M."/>
            <person name="Pukall R."/>
            <person name="Sikorski J."/>
            <person name="Goker M."/>
            <person name="Woyke T."/>
            <person name="Bristow J."/>
            <person name="Eisen J.A."/>
            <person name="Markowitz V."/>
            <person name="Hugenholtz P."/>
            <person name="Kyrpides N.C."/>
            <person name="Klenk H.P."/>
            <person name="Lapidus A."/>
        </authorList>
    </citation>
    <scope>NUCLEOTIDE SEQUENCE [LARGE SCALE GENOMIC DNA]</scope>
    <source>
        <strain evidence="5">ATCC 23552 / DSM 43043 / JCM 3097 / NBRC 12989 / 7 KIP</strain>
    </source>
</reference>
<dbReference type="InterPro" id="IPR036280">
    <property type="entry name" value="Multihaem_cyt_sf"/>
</dbReference>
<dbReference type="InterPro" id="IPR010177">
    <property type="entry name" value="Paired_CXXCH_1"/>
</dbReference>
<dbReference type="AlphaFoldDB" id="E6SBA1"/>
<protein>
    <submittedName>
        <fullName evidence="4">Cytochrome C family protein</fullName>
    </submittedName>
</protein>
<dbReference type="PANTHER" id="PTHR35038:SF8">
    <property type="entry name" value="C-TYPE POLYHEME CYTOCHROME OMCC"/>
    <property type="match status" value="1"/>
</dbReference>
<dbReference type="KEGG" id="ica:Intca_1878"/>
<gene>
    <name evidence="4" type="ordered locus">Intca_1878</name>
</gene>
<dbReference type="SUPFAM" id="SSF48695">
    <property type="entry name" value="Multiheme cytochromes"/>
    <property type="match status" value="1"/>
</dbReference>
<accession>E6SBA1</accession>
<dbReference type="HOGENOM" id="CLU_762759_0_0_11"/>
<evidence type="ECO:0000313" key="4">
    <source>
        <dbReference type="EMBL" id="ADU48389.1"/>
    </source>
</evidence>
<proteinExistence type="predicted"/>
<feature type="chain" id="PRO_5003208955" evidence="2">
    <location>
        <begin position="31"/>
        <end position="399"/>
    </location>
</feature>
<evidence type="ECO:0000256" key="1">
    <source>
        <dbReference type="ARBA" id="ARBA00022729"/>
    </source>
</evidence>
<dbReference type="PANTHER" id="PTHR35038">
    <property type="entry name" value="DISSIMILATORY SULFITE REDUCTASE SIRA"/>
    <property type="match status" value="1"/>
</dbReference>
<sequence length="399" mass="41835">MRTDRKVMRRVVLVAAASAALFMGATPAQADNGPHVSTATNNTTFVDGQPTNGVKISDAGQGRCASCHRAHTAKAPYLLNATSEEALCFSCHGTGGTGATTDVQGGVGYDTASSTTYPDGTTVQTVVRGSTQVLPLRGGGFEKAMLGSSEATKDMGVLGAHGWTSVNQLIPPAPTQEATTSSHLGGVNVMWGNGALSATPNTGKVMSSPKLECTSCHDPHGNKQYRILRPVPSDSGFSATAFPDGILIPDTTNKVYTTDNYWSVGDTNVPAEELTTTILGATSIVDPTPKIKTSSVAVSPYMANVAAWCTTCHTRYLAPSQSYKTDSGDAVFTYRHTGDNVSGDRDARSRNCIQCHVAHGSNAVMPNSSVEWPDGTTPSSDSRLLRVDDRGICVMCHNV</sequence>
<evidence type="ECO:0000259" key="3">
    <source>
        <dbReference type="Pfam" id="PF09699"/>
    </source>
</evidence>
<feature type="domain" description="Doubled CXXCH motif" evidence="3">
    <location>
        <begin position="61"/>
        <end position="94"/>
    </location>
</feature>
<evidence type="ECO:0000256" key="2">
    <source>
        <dbReference type="SAM" id="SignalP"/>
    </source>
</evidence>
<dbReference type="Proteomes" id="UP000008914">
    <property type="component" value="Chromosome"/>
</dbReference>